<keyword evidence="8" id="KW-0472">Membrane</keyword>
<keyword evidence="4" id="KW-0067">ATP-binding</keyword>
<dbReference type="Proteomes" id="UP000054498">
    <property type="component" value="Unassembled WGS sequence"/>
</dbReference>
<dbReference type="GO" id="GO:0005524">
    <property type="term" value="F:ATP binding"/>
    <property type="evidence" value="ECO:0007669"/>
    <property type="project" value="UniProtKB-KW"/>
</dbReference>
<dbReference type="InterPro" id="IPR000185">
    <property type="entry name" value="SecA"/>
</dbReference>
<dbReference type="KEGG" id="mng:MNEG_12900"/>
<dbReference type="Pfam" id="PF21090">
    <property type="entry name" value="P-loop_SecA"/>
    <property type="match status" value="1"/>
</dbReference>
<evidence type="ECO:0000256" key="3">
    <source>
        <dbReference type="ARBA" id="ARBA00022741"/>
    </source>
</evidence>
<dbReference type="PROSITE" id="PS51196">
    <property type="entry name" value="SECA_MOTOR_DEAD"/>
    <property type="match status" value="1"/>
</dbReference>
<evidence type="ECO:0000256" key="6">
    <source>
        <dbReference type="ARBA" id="ARBA00022967"/>
    </source>
</evidence>
<evidence type="ECO:0000256" key="7">
    <source>
        <dbReference type="ARBA" id="ARBA00023010"/>
    </source>
</evidence>
<dbReference type="PANTHER" id="PTHR30612:SF11">
    <property type="entry name" value="PROTEIN TRANSLOCASE SUBUNIT SECA2, CHLOROPLASTIC"/>
    <property type="match status" value="1"/>
</dbReference>
<dbReference type="InterPro" id="IPR044722">
    <property type="entry name" value="SecA_SF2_C"/>
</dbReference>
<organism evidence="11 12">
    <name type="scientific">Monoraphidium neglectum</name>
    <dbReference type="NCBI Taxonomy" id="145388"/>
    <lineage>
        <taxon>Eukaryota</taxon>
        <taxon>Viridiplantae</taxon>
        <taxon>Chlorophyta</taxon>
        <taxon>core chlorophytes</taxon>
        <taxon>Chlorophyceae</taxon>
        <taxon>CS clade</taxon>
        <taxon>Sphaeropleales</taxon>
        <taxon>Selenastraceae</taxon>
        <taxon>Monoraphidium</taxon>
    </lineage>
</organism>
<dbReference type="EMBL" id="KK103721">
    <property type="protein sequence ID" value="KIY95062.1"/>
    <property type="molecule type" value="Genomic_DNA"/>
</dbReference>
<dbReference type="Gene3D" id="3.40.50.300">
    <property type="entry name" value="P-loop containing nucleotide triphosphate hydrolases"/>
    <property type="match status" value="2"/>
</dbReference>
<dbReference type="SMART" id="SM00957">
    <property type="entry name" value="SecA_DEAD"/>
    <property type="match status" value="1"/>
</dbReference>
<dbReference type="GeneID" id="25730309"/>
<dbReference type="SMART" id="SM00958">
    <property type="entry name" value="SecA_PP_bind"/>
    <property type="match status" value="1"/>
</dbReference>
<dbReference type="GO" id="GO:0016020">
    <property type="term" value="C:membrane"/>
    <property type="evidence" value="ECO:0007669"/>
    <property type="project" value="InterPro"/>
</dbReference>
<evidence type="ECO:0000256" key="5">
    <source>
        <dbReference type="ARBA" id="ARBA00022927"/>
    </source>
</evidence>
<dbReference type="InterPro" id="IPR020937">
    <property type="entry name" value="SecA_CS"/>
</dbReference>
<dbReference type="AlphaFoldDB" id="A0A0D2J589"/>
<evidence type="ECO:0000313" key="12">
    <source>
        <dbReference type="Proteomes" id="UP000054498"/>
    </source>
</evidence>
<dbReference type="GO" id="GO:0009941">
    <property type="term" value="C:chloroplast envelope"/>
    <property type="evidence" value="ECO:0007669"/>
    <property type="project" value="TreeGrafter"/>
</dbReference>
<keyword evidence="2" id="KW-0813">Transport</keyword>
<dbReference type="SUPFAM" id="SSF81767">
    <property type="entry name" value="Pre-protein crosslinking domain of SecA"/>
    <property type="match status" value="1"/>
</dbReference>
<keyword evidence="3" id="KW-0547">Nucleotide-binding</keyword>
<dbReference type="GO" id="GO:0016464">
    <property type="term" value="F:chloroplast protein-transporting ATPase activity"/>
    <property type="evidence" value="ECO:0007669"/>
    <property type="project" value="UniProtKB-EC"/>
</dbReference>
<accession>A0A0D2J589</accession>
<dbReference type="PROSITE" id="PS01312">
    <property type="entry name" value="SECA"/>
    <property type="match status" value="1"/>
</dbReference>
<evidence type="ECO:0000313" key="11">
    <source>
        <dbReference type="EMBL" id="KIY95062.1"/>
    </source>
</evidence>
<feature type="domain" description="SecA family profile" evidence="10">
    <location>
        <begin position="1"/>
        <end position="403"/>
    </location>
</feature>
<dbReference type="Gene3D" id="3.90.1440.10">
    <property type="entry name" value="SecA, preprotein cross-linking domain"/>
    <property type="match status" value="1"/>
</dbReference>
<dbReference type="STRING" id="145388.A0A0D2J589"/>
<evidence type="ECO:0000256" key="2">
    <source>
        <dbReference type="ARBA" id="ARBA00022448"/>
    </source>
</evidence>
<evidence type="ECO:0000256" key="4">
    <source>
        <dbReference type="ARBA" id="ARBA00022840"/>
    </source>
</evidence>
<reference evidence="11 12" key="1">
    <citation type="journal article" date="2013" name="BMC Genomics">
        <title>Reconstruction of the lipid metabolism for the microalga Monoraphidium neglectum from its genome sequence reveals characteristics suitable for biofuel production.</title>
        <authorList>
            <person name="Bogen C."/>
            <person name="Al-Dilaimi A."/>
            <person name="Albersmeier A."/>
            <person name="Wichmann J."/>
            <person name="Grundmann M."/>
            <person name="Rupp O."/>
            <person name="Lauersen K.J."/>
            <person name="Blifernez-Klassen O."/>
            <person name="Kalinowski J."/>
            <person name="Goesmann A."/>
            <person name="Mussgnug J.H."/>
            <person name="Kruse O."/>
        </authorList>
    </citation>
    <scope>NUCLEOTIDE SEQUENCE [LARGE SCALE GENOMIC DNA]</scope>
    <source>
        <strain evidence="11 12">SAG 48.87</strain>
    </source>
</reference>
<proteinExistence type="predicted"/>
<dbReference type="GO" id="GO:0017038">
    <property type="term" value="P:protein import"/>
    <property type="evidence" value="ECO:0007669"/>
    <property type="project" value="InterPro"/>
</dbReference>
<dbReference type="Pfam" id="PF01043">
    <property type="entry name" value="SecA_PP_bind"/>
    <property type="match status" value="1"/>
</dbReference>
<dbReference type="GO" id="GO:0006605">
    <property type="term" value="P:protein targeting"/>
    <property type="evidence" value="ECO:0007669"/>
    <property type="project" value="InterPro"/>
</dbReference>
<dbReference type="EC" id="7.4.2.4" evidence="1"/>
<keyword evidence="5" id="KW-0653">Protein transport</keyword>
<dbReference type="GO" id="GO:0006886">
    <property type="term" value="P:intracellular protein transport"/>
    <property type="evidence" value="ECO:0007669"/>
    <property type="project" value="InterPro"/>
</dbReference>
<keyword evidence="7" id="KW-0811">Translocation</keyword>
<sequence>METIASQVEARVKGRYLVLDLKTRQLSLTQEGMLVIFSLMVDEGVQFQAAAAEGRPPALMDMWEDTVPWGQMAITALKAYQFFKAGAQYIVRDGQVVIVDESTGRVKPISRYQAGIHQAIEAKEAVEVKPEARATASITFQVFFGFYKKLAGMTGTAQAAAAEFFESYKLKVVAIPTNRPPRRVDLPLKVYFDPQDKHYEIVRIVKGCWQARRPLLIGTTSVNESETVLQVLYDLLGDGWSDQLSKVQLLNAKPENVRTEAQIIAQAGLPGSVTIATNMAGRGTDIILGGNPEGLSQLALLRLVYRRLLPRATAPRARPGHEEDAVAAAAAAGALAVPHLPLDVFDAYDADDPSSILPRTAAAAGAGLPRDLHMALLGALLLAHTQGQGAAADARAGNPRAQR</sequence>
<dbReference type="InterPro" id="IPR027417">
    <property type="entry name" value="P-loop_NTPase"/>
</dbReference>
<dbReference type="RefSeq" id="XP_013894082.1">
    <property type="nucleotide sequence ID" value="XM_014038628.1"/>
</dbReference>
<name>A0A0D2J589_9CHLO</name>
<dbReference type="PRINTS" id="PR00906">
    <property type="entry name" value="SECA"/>
</dbReference>
<dbReference type="SUPFAM" id="SSF52540">
    <property type="entry name" value="P-loop containing nucleoside triphosphate hydrolases"/>
    <property type="match status" value="1"/>
</dbReference>
<protein>
    <recommendedName>
        <fullName evidence="1">chloroplast protein-transporting ATPase</fullName>
        <ecNumber evidence="1">7.4.2.4</ecNumber>
    </recommendedName>
</protein>
<dbReference type="InterPro" id="IPR036670">
    <property type="entry name" value="SecA_X-link_sf"/>
</dbReference>
<dbReference type="InterPro" id="IPR011115">
    <property type="entry name" value="SecA_DEAD"/>
</dbReference>
<keyword evidence="12" id="KW-1185">Reference proteome</keyword>
<keyword evidence="6" id="KW-1278">Translocase</keyword>
<evidence type="ECO:0000256" key="8">
    <source>
        <dbReference type="ARBA" id="ARBA00023136"/>
    </source>
</evidence>
<evidence type="ECO:0000259" key="10">
    <source>
        <dbReference type="PROSITE" id="PS51196"/>
    </source>
</evidence>
<gene>
    <name evidence="11" type="ORF">MNEG_12900</name>
</gene>
<evidence type="ECO:0000256" key="9">
    <source>
        <dbReference type="ARBA" id="ARBA00034043"/>
    </source>
</evidence>
<dbReference type="PANTHER" id="PTHR30612">
    <property type="entry name" value="SECA INNER MEMBRANE COMPONENT OF SEC PROTEIN SECRETION SYSTEM"/>
    <property type="match status" value="1"/>
</dbReference>
<dbReference type="InterPro" id="IPR014018">
    <property type="entry name" value="SecA_motor_DEAD"/>
</dbReference>
<evidence type="ECO:0000256" key="1">
    <source>
        <dbReference type="ARBA" id="ARBA00012047"/>
    </source>
</evidence>
<comment type="catalytic activity">
    <reaction evidence="9">
        <text>ATP + H2O + chloroplast-proteinSide 1 = ADP + phosphate + chloroplast-proteinSide 2.</text>
        <dbReference type="EC" id="7.4.2.4"/>
    </reaction>
</comment>
<dbReference type="InterPro" id="IPR011130">
    <property type="entry name" value="SecA_preprotein_X-link_dom"/>
</dbReference>
<dbReference type="OrthoDB" id="27934at2759"/>